<feature type="transmembrane region" description="Helical" evidence="13">
    <location>
        <begin position="75"/>
        <end position="93"/>
    </location>
</feature>
<gene>
    <name evidence="15" type="ORF">HCN44_010289</name>
</gene>
<keyword evidence="2" id="KW-1003">Cell membrane</keyword>
<comment type="similarity">
    <text evidence="12">Belongs to the insect chemoreceptor superfamily. Heteromeric odorant receptor channel (TC 1.A.69) family. Orco subfamily.</text>
</comment>
<dbReference type="InterPro" id="IPR004117">
    <property type="entry name" value="7tm6_olfct_rcpt"/>
</dbReference>
<reference evidence="15 16" key="2">
    <citation type="submission" date="2020-08" db="EMBL/GenBank/DDBJ databases">
        <title>Aphidius gifuensis genome sequencing and assembly.</title>
        <authorList>
            <person name="Du Z."/>
        </authorList>
    </citation>
    <scope>NUCLEOTIDE SEQUENCE [LARGE SCALE GENOMIC DNA]</scope>
    <source>
        <strain evidence="15">YNYX2018</strain>
        <tissue evidence="15">Adults</tissue>
    </source>
</reference>
<keyword evidence="4" id="KW-0085">Behavior</keyword>
<comment type="caution">
    <text evidence="13">Lacks conserved residue(s) required for the propagation of feature annotation.</text>
</comment>
<evidence type="ECO:0000256" key="10">
    <source>
        <dbReference type="ARBA" id="ARBA00023180"/>
    </source>
</evidence>
<feature type="transmembrane region" description="Helical" evidence="13">
    <location>
        <begin position="381"/>
        <end position="403"/>
    </location>
</feature>
<evidence type="ECO:0000313" key="15">
    <source>
        <dbReference type="EMBL" id="KAF7993694.1"/>
    </source>
</evidence>
<dbReference type="EMBL" id="MK048980">
    <property type="protein sequence ID" value="AZQ24921.1"/>
    <property type="molecule type" value="mRNA"/>
</dbReference>
<evidence type="ECO:0000256" key="1">
    <source>
        <dbReference type="ARBA" id="ARBA00004651"/>
    </source>
</evidence>
<keyword evidence="7 13" id="KW-1133">Transmembrane helix</keyword>
<keyword evidence="11 13" id="KW-0807">Transducer</keyword>
<keyword evidence="8 13" id="KW-0472">Membrane</keyword>
<evidence type="ECO:0000256" key="5">
    <source>
        <dbReference type="ARBA" id="ARBA00022692"/>
    </source>
</evidence>
<evidence type="ECO:0000256" key="7">
    <source>
        <dbReference type="ARBA" id="ARBA00022989"/>
    </source>
</evidence>
<keyword evidence="5 13" id="KW-0812">Transmembrane</keyword>
<dbReference type="AlphaFoldDB" id="A0A3Q9EJS1"/>
<reference evidence="14" key="1">
    <citation type="journal article" date="2018" name="Front. Physiol.">
        <title>Differential Expression Analysis of Olfactory Genes Based on a Combination of Sequencing Platforms and Behavioral Investigations in Aphidius gifuensis.</title>
        <authorList>
            <person name="Fan J."/>
            <person name="Zhang Q."/>
            <person name="Xu Q."/>
            <person name="Xue W."/>
            <person name="Han Z."/>
            <person name="Sun J."/>
            <person name="Chen J."/>
        </authorList>
    </citation>
    <scope>NUCLEOTIDE SEQUENCE</scope>
</reference>
<evidence type="ECO:0000256" key="8">
    <source>
        <dbReference type="ARBA" id="ARBA00023136"/>
    </source>
</evidence>
<feature type="transmembrane region" description="Helical" evidence="13">
    <location>
        <begin position="41"/>
        <end position="63"/>
    </location>
</feature>
<feature type="transmembrane region" description="Helical" evidence="13">
    <location>
        <begin position="132"/>
        <end position="153"/>
    </location>
</feature>
<feature type="transmembrane region" description="Helical" evidence="13">
    <location>
        <begin position="340"/>
        <end position="361"/>
    </location>
</feature>
<dbReference type="Proteomes" id="UP000639338">
    <property type="component" value="Unassembled WGS sequence"/>
</dbReference>
<dbReference type="GO" id="GO:0005886">
    <property type="term" value="C:plasma membrane"/>
    <property type="evidence" value="ECO:0007669"/>
    <property type="project" value="UniProtKB-SubCell"/>
</dbReference>
<sequence>MMKTKNQGLVSDLMPNIRVMQMSGHFMFNYYSEGKKFLHKIWCCINLFLVVLQFAFCGINLIMESDDVDDLTANTITILFFLHSIVKIIYFAARSKLFYRTLAIWNNPNSHPLFAESNARYHSIALTKNRRLLFFIGAVTVLSTLCWTGITFVGESVKRRIDPDTNETMIIPIPRLMVRSFYPFDASHGFLHIAMLAFQFYWLFICMVDANSLDVLFCSWLLFACEQLQHLKAIMKPLMELSATLDTVVPNSSELFKAGSADHLRDTTGTAPPATPANGDNMLDLDLRGIYSNRQDFTATFRQTAGMQYNGGVGPNGLTKKQEMLVRSAIKYWVERHKHVVRLVTAIGDAYGVALLLHMLVTTITLTLLAYQATKVNGINVYAATTIGYLLYALGQVFLFCIFGNRLIEESSSVMEAAYSCHWYDGSEEAKTFVQIVCQQCQKAMSISGAKFFTVSLDLFASVLGAVVTYFMVLVQLK</sequence>
<proteinExistence type="evidence at transcript level"/>
<keyword evidence="16" id="KW-1185">Reference proteome</keyword>
<keyword evidence="10" id="KW-0325">Glycoprotein</keyword>
<dbReference type="Pfam" id="PF02949">
    <property type="entry name" value="7tm_6"/>
    <property type="match status" value="1"/>
</dbReference>
<dbReference type="PANTHER" id="PTHR21137">
    <property type="entry name" value="ODORANT RECEPTOR"/>
    <property type="match status" value="1"/>
</dbReference>
<organism evidence="14">
    <name type="scientific">Aphidius gifuensis</name>
    <name type="common">Parasitoid wasp</name>
    <dbReference type="NCBI Taxonomy" id="684658"/>
    <lineage>
        <taxon>Eukaryota</taxon>
        <taxon>Metazoa</taxon>
        <taxon>Ecdysozoa</taxon>
        <taxon>Arthropoda</taxon>
        <taxon>Hexapoda</taxon>
        <taxon>Insecta</taxon>
        <taxon>Pterygota</taxon>
        <taxon>Neoptera</taxon>
        <taxon>Endopterygota</taxon>
        <taxon>Hymenoptera</taxon>
        <taxon>Apocrita</taxon>
        <taxon>Ichneumonoidea</taxon>
        <taxon>Braconidae</taxon>
        <taxon>Aphidiinae</taxon>
        <taxon>Aphidius</taxon>
    </lineage>
</organism>
<accession>A0A3Q9EJS1</accession>
<keyword evidence="9 13" id="KW-0675">Receptor</keyword>
<comment type="subcellular location">
    <subcellularLocation>
        <location evidence="1 13">Cell membrane</location>
        <topology evidence="1 13">Multi-pass membrane protein</topology>
    </subcellularLocation>
</comment>
<evidence type="ECO:0000256" key="3">
    <source>
        <dbReference type="ARBA" id="ARBA00022606"/>
    </source>
</evidence>
<evidence type="ECO:0000256" key="11">
    <source>
        <dbReference type="ARBA" id="ARBA00023224"/>
    </source>
</evidence>
<evidence type="ECO:0000256" key="13">
    <source>
        <dbReference type="RuleBase" id="RU351113"/>
    </source>
</evidence>
<evidence type="ECO:0000256" key="12">
    <source>
        <dbReference type="ARBA" id="ARBA00038131"/>
    </source>
</evidence>
<evidence type="ECO:0000313" key="16">
    <source>
        <dbReference type="Proteomes" id="UP000639338"/>
    </source>
</evidence>
<dbReference type="EMBL" id="JACMRX010000003">
    <property type="protein sequence ID" value="KAF7993694.1"/>
    <property type="molecule type" value="Genomic_DNA"/>
</dbReference>
<feature type="transmembrane region" description="Helical" evidence="13">
    <location>
        <begin position="452"/>
        <end position="473"/>
    </location>
</feature>
<keyword evidence="3 13" id="KW-0716">Sensory transduction</keyword>
<protein>
    <recommendedName>
        <fullName evidence="13">Odorant receptor</fullName>
    </recommendedName>
</protein>
<dbReference type="OrthoDB" id="8175157at2759"/>
<evidence type="ECO:0000256" key="6">
    <source>
        <dbReference type="ARBA" id="ARBA00022725"/>
    </source>
</evidence>
<dbReference type="PANTHER" id="PTHR21137:SF9">
    <property type="entry name" value="ODORANT RECEPTOR CORECEPTOR"/>
    <property type="match status" value="1"/>
</dbReference>
<evidence type="ECO:0000256" key="9">
    <source>
        <dbReference type="ARBA" id="ARBA00023170"/>
    </source>
</evidence>
<name>A0A3Q9EJS1_APHGI</name>
<dbReference type="GO" id="GO:0007165">
    <property type="term" value="P:signal transduction"/>
    <property type="evidence" value="ECO:0007669"/>
    <property type="project" value="UniProtKB-KW"/>
</dbReference>
<keyword evidence="6 13" id="KW-0552">Olfaction</keyword>
<dbReference type="GO" id="GO:0005549">
    <property type="term" value="F:odorant binding"/>
    <property type="evidence" value="ECO:0007669"/>
    <property type="project" value="InterPro"/>
</dbReference>
<evidence type="ECO:0000313" key="14">
    <source>
        <dbReference type="EMBL" id="AZQ24921.1"/>
    </source>
</evidence>
<evidence type="ECO:0000256" key="4">
    <source>
        <dbReference type="ARBA" id="ARBA00022610"/>
    </source>
</evidence>
<dbReference type="GO" id="GO:0004984">
    <property type="term" value="F:olfactory receptor activity"/>
    <property type="evidence" value="ECO:0007669"/>
    <property type="project" value="InterPro"/>
</dbReference>
<evidence type="ECO:0000256" key="2">
    <source>
        <dbReference type="ARBA" id="ARBA00022475"/>
    </source>
</evidence>